<dbReference type="Pfam" id="PF01412">
    <property type="entry name" value="ArfGap"/>
    <property type="match status" value="1"/>
</dbReference>
<feature type="compositionally biased region" description="Polar residues" evidence="6">
    <location>
        <begin position="328"/>
        <end position="340"/>
    </location>
</feature>
<dbReference type="InterPro" id="IPR037278">
    <property type="entry name" value="ARFGAP/RecO"/>
</dbReference>
<gene>
    <name evidence="9" type="ORF">BDA99DRAFT_500969</name>
</gene>
<feature type="compositionally biased region" description="Pro residues" evidence="6">
    <location>
        <begin position="135"/>
        <end position="151"/>
    </location>
</feature>
<dbReference type="FunFam" id="1.10.220.150:FF:000009">
    <property type="entry name" value="stromal membrane-associated protein 1 isoform X1"/>
    <property type="match status" value="1"/>
</dbReference>
<evidence type="ECO:0000259" key="8">
    <source>
        <dbReference type="PROSITE" id="PS50115"/>
    </source>
</evidence>
<evidence type="ECO:0008006" key="11">
    <source>
        <dbReference type="Google" id="ProtNLM"/>
    </source>
</evidence>
<dbReference type="PRINTS" id="PR00405">
    <property type="entry name" value="REVINTRACTNG"/>
</dbReference>
<evidence type="ECO:0000256" key="3">
    <source>
        <dbReference type="ARBA" id="ARBA00022771"/>
    </source>
</evidence>
<dbReference type="GO" id="GO:0008270">
    <property type="term" value="F:zinc ion binding"/>
    <property type="evidence" value="ECO:0007669"/>
    <property type="project" value="UniProtKB-KW"/>
</dbReference>
<dbReference type="Pfam" id="PF00627">
    <property type="entry name" value="UBA"/>
    <property type="match status" value="1"/>
</dbReference>
<feature type="region of interest" description="Disordered" evidence="6">
    <location>
        <begin position="263"/>
        <end position="342"/>
    </location>
</feature>
<dbReference type="PANTHER" id="PTHR45705:SF7">
    <property type="entry name" value="ACTIVATING PROTEIN FOR ARF, PUTATIVE (AFU_ORTHOLOGUE AFUA_4G09120)-RELATED"/>
    <property type="match status" value="1"/>
</dbReference>
<dbReference type="Gene3D" id="1.10.220.150">
    <property type="entry name" value="Arf GTPase activating protein"/>
    <property type="match status" value="1"/>
</dbReference>
<dbReference type="InterPro" id="IPR009060">
    <property type="entry name" value="UBA-like_sf"/>
</dbReference>
<evidence type="ECO:0000259" key="7">
    <source>
        <dbReference type="PROSITE" id="PS50030"/>
    </source>
</evidence>
<feature type="region of interest" description="Disordered" evidence="6">
    <location>
        <begin position="125"/>
        <end position="161"/>
    </location>
</feature>
<dbReference type="Proteomes" id="UP001209540">
    <property type="component" value="Unassembled WGS sequence"/>
</dbReference>
<evidence type="ECO:0000256" key="6">
    <source>
        <dbReference type="SAM" id="MobiDB-lite"/>
    </source>
</evidence>
<dbReference type="InterPro" id="IPR038508">
    <property type="entry name" value="ArfGAP_dom_sf"/>
</dbReference>
<dbReference type="InterPro" id="IPR001164">
    <property type="entry name" value="ArfGAP_dom"/>
</dbReference>
<dbReference type="PROSITE" id="PS50115">
    <property type="entry name" value="ARFGAP"/>
    <property type="match status" value="1"/>
</dbReference>
<evidence type="ECO:0000313" key="9">
    <source>
        <dbReference type="EMBL" id="KAI9271785.1"/>
    </source>
</evidence>
<dbReference type="GO" id="GO:0005096">
    <property type="term" value="F:GTPase activator activity"/>
    <property type="evidence" value="ECO:0007669"/>
    <property type="project" value="UniProtKB-KW"/>
</dbReference>
<sequence>MSGRQTKATQERHERMLLELLKLPGNDHCADCPTKNPRWASYSLGIFLCIRCAGLHRKMGTHISRVKSVTMDQWTPEQIDMIRKAGGNDNVNSKINPHPDRHPLPLSDDDGDRAMERYVRNKWEKRAFTDEPVKPPRPSPSTLQPPQPTGPPKRSSSVPSLVTYNNEEYPTAMARLYEMGFKDEARNRQVLKHTQGRLESAVDILSRLPGAPQRPTFDKPLTDEQKMIRLNELGYTDIPENRDALRRSGGNLEVAINILQNARKPAAPSTPAKQPEPLSAFSKPPNDNTNDDPAGRAQNVSERQNHTLSGMKTADLLGLLDENKPMMTGSNPFHQPSTPVQQQQQQQSYFSAATTMNPFGLNASSPAAPMQQPFPTGMTTATTTTTSSNGFSNGSLHPQLTGYQSSPNMSPMHINNNNINHTSNNINNNNISSNPFSQMSTPSTHNNVAAPSPFALPQRSMTAPEFTTLPQQQQQLSSSPFASMGSSTSSLQIPFQQQQVLQQQPQLTGMVSSPFQTAAVPVGNGIPNQPTGYNPSTLQMNNGFSPMNHGGNMNTANPWANGNSNTATTNFF</sequence>
<keyword evidence="4" id="KW-0862">Zinc</keyword>
<dbReference type="GO" id="GO:0005737">
    <property type="term" value="C:cytoplasm"/>
    <property type="evidence" value="ECO:0007669"/>
    <property type="project" value="TreeGrafter"/>
</dbReference>
<feature type="domain" description="Arf-GAP" evidence="8">
    <location>
        <begin position="14"/>
        <end position="136"/>
    </location>
</feature>
<evidence type="ECO:0000256" key="1">
    <source>
        <dbReference type="ARBA" id="ARBA00022468"/>
    </source>
</evidence>
<dbReference type="SUPFAM" id="SSF46934">
    <property type="entry name" value="UBA-like"/>
    <property type="match status" value="2"/>
</dbReference>
<keyword evidence="1" id="KW-0343">GTPase activation</keyword>
<dbReference type="PANTHER" id="PTHR45705">
    <property type="entry name" value="FI20236P1"/>
    <property type="match status" value="1"/>
</dbReference>
<feature type="compositionally biased region" description="Low complexity" evidence="6">
    <location>
        <begin position="405"/>
        <end position="434"/>
    </location>
</feature>
<keyword evidence="2" id="KW-0479">Metal-binding</keyword>
<feature type="compositionally biased region" description="Polar residues" evidence="6">
    <location>
        <begin position="298"/>
        <end position="310"/>
    </location>
</feature>
<dbReference type="SUPFAM" id="SSF57863">
    <property type="entry name" value="ArfGap/RecO-like zinc finger"/>
    <property type="match status" value="1"/>
</dbReference>
<dbReference type="SMART" id="SM00165">
    <property type="entry name" value="UBA"/>
    <property type="match status" value="2"/>
</dbReference>
<dbReference type="Gene3D" id="1.10.8.10">
    <property type="entry name" value="DNA helicase RuvA subunit, C-terminal domain"/>
    <property type="match status" value="2"/>
</dbReference>
<comment type="caution">
    <text evidence="9">The sequence shown here is derived from an EMBL/GenBank/DDBJ whole genome shotgun (WGS) entry which is preliminary data.</text>
</comment>
<feature type="compositionally biased region" description="Low complexity" evidence="6">
    <location>
        <begin position="377"/>
        <end position="386"/>
    </location>
</feature>
<evidence type="ECO:0000313" key="10">
    <source>
        <dbReference type="Proteomes" id="UP001209540"/>
    </source>
</evidence>
<evidence type="ECO:0000256" key="4">
    <source>
        <dbReference type="ARBA" id="ARBA00022833"/>
    </source>
</evidence>
<name>A0AAD5KIG6_9FUNG</name>
<feature type="domain" description="UBA" evidence="7">
    <location>
        <begin position="221"/>
        <end position="262"/>
    </location>
</feature>
<proteinExistence type="predicted"/>
<dbReference type="SMART" id="SM00105">
    <property type="entry name" value="ArfGap"/>
    <property type="match status" value="1"/>
</dbReference>
<organism evidence="9 10">
    <name type="scientific">Phascolomyces articulosus</name>
    <dbReference type="NCBI Taxonomy" id="60185"/>
    <lineage>
        <taxon>Eukaryota</taxon>
        <taxon>Fungi</taxon>
        <taxon>Fungi incertae sedis</taxon>
        <taxon>Mucoromycota</taxon>
        <taxon>Mucoromycotina</taxon>
        <taxon>Mucoromycetes</taxon>
        <taxon>Mucorales</taxon>
        <taxon>Lichtheimiaceae</taxon>
        <taxon>Phascolomyces</taxon>
    </lineage>
</organism>
<dbReference type="InterPro" id="IPR015940">
    <property type="entry name" value="UBA"/>
</dbReference>
<feature type="compositionally biased region" description="Polar residues" evidence="6">
    <location>
        <begin position="435"/>
        <end position="448"/>
    </location>
</feature>
<accession>A0AAD5KIG6</accession>
<dbReference type="CDD" id="cd08204">
    <property type="entry name" value="ArfGap"/>
    <property type="match status" value="1"/>
</dbReference>
<evidence type="ECO:0000256" key="2">
    <source>
        <dbReference type="ARBA" id="ARBA00022723"/>
    </source>
</evidence>
<feature type="domain" description="UBA" evidence="7">
    <location>
        <begin position="164"/>
        <end position="208"/>
    </location>
</feature>
<feature type="region of interest" description="Disordered" evidence="6">
    <location>
        <begin position="84"/>
        <end position="112"/>
    </location>
</feature>
<dbReference type="EMBL" id="JAIXMP010000006">
    <property type="protein sequence ID" value="KAI9271785.1"/>
    <property type="molecule type" value="Genomic_DNA"/>
</dbReference>
<protein>
    <recommendedName>
        <fullName evidence="11">ArfGap-domain-containing protein</fullName>
    </recommendedName>
</protein>
<feature type="compositionally biased region" description="Polar residues" evidence="6">
    <location>
        <begin position="387"/>
        <end position="404"/>
    </location>
</feature>
<dbReference type="AlphaFoldDB" id="A0AAD5KIG6"/>
<keyword evidence="3 5" id="KW-0863">Zinc-finger</keyword>
<feature type="region of interest" description="Disordered" evidence="6">
    <location>
        <begin position="377"/>
        <end position="448"/>
    </location>
</feature>
<dbReference type="InterPro" id="IPR051718">
    <property type="entry name" value="ARF_GTPase-activating"/>
</dbReference>
<reference evidence="9" key="1">
    <citation type="journal article" date="2022" name="IScience">
        <title>Evolution of zygomycete secretomes and the origins of terrestrial fungal ecologies.</title>
        <authorList>
            <person name="Chang Y."/>
            <person name="Wang Y."/>
            <person name="Mondo S."/>
            <person name="Ahrendt S."/>
            <person name="Andreopoulos W."/>
            <person name="Barry K."/>
            <person name="Beard J."/>
            <person name="Benny G.L."/>
            <person name="Blankenship S."/>
            <person name="Bonito G."/>
            <person name="Cuomo C."/>
            <person name="Desiro A."/>
            <person name="Gervers K.A."/>
            <person name="Hundley H."/>
            <person name="Kuo A."/>
            <person name="LaButti K."/>
            <person name="Lang B.F."/>
            <person name="Lipzen A."/>
            <person name="O'Donnell K."/>
            <person name="Pangilinan J."/>
            <person name="Reynolds N."/>
            <person name="Sandor L."/>
            <person name="Smith M.E."/>
            <person name="Tsang A."/>
            <person name="Grigoriev I.V."/>
            <person name="Stajich J.E."/>
            <person name="Spatafora J.W."/>
        </authorList>
    </citation>
    <scope>NUCLEOTIDE SEQUENCE</scope>
    <source>
        <strain evidence="9">RSA 2281</strain>
    </source>
</reference>
<feature type="compositionally biased region" description="Basic and acidic residues" evidence="6">
    <location>
        <begin position="125"/>
        <end position="134"/>
    </location>
</feature>
<dbReference type="PROSITE" id="PS50030">
    <property type="entry name" value="UBA"/>
    <property type="match status" value="2"/>
</dbReference>
<reference evidence="9" key="2">
    <citation type="submission" date="2023-02" db="EMBL/GenBank/DDBJ databases">
        <authorList>
            <consortium name="DOE Joint Genome Institute"/>
            <person name="Mondo S.J."/>
            <person name="Chang Y."/>
            <person name="Wang Y."/>
            <person name="Ahrendt S."/>
            <person name="Andreopoulos W."/>
            <person name="Barry K."/>
            <person name="Beard J."/>
            <person name="Benny G.L."/>
            <person name="Blankenship S."/>
            <person name="Bonito G."/>
            <person name="Cuomo C."/>
            <person name="Desiro A."/>
            <person name="Gervers K.A."/>
            <person name="Hundley H."/>
            <person name="Kuo A."/>
            <person name="LaButti K."/>
            <person name="Lang B.F."/>
            <person name="Lipzen A."/>
            <person name="O'Donnell K."/>
            <person name="Pangilinan J."/>
            <person name="Reynolds N."/>
            <person name="Sandor L."/>
            <person name="Smith M.W."/>
            <person name="Tsang A."/>
            <person name="Grigoriev I.V."/>
            <person name="Stajich J.E."/>
            <person name="Spatafora J.W."/>
        </authorList>
    </citation>
    <scope>NUCLEOTIDE SEQUENCE</scope>
    <source>
        <strain evidence="9">RSA 2281</strain>
    </source>
</reference>
<keyword evidence="10" id="KW-1185">Reference proteome</keyword>
<evidence type="ECO:0000256" key="5">
    <source>
        <dbReference type="PROSITE-ProRule" id="PRU00288"/>
    </source>
</evidence>